<proteinExistence type="predicted"/>
<evidence type="ECO:0000259" key="3">
    <source>
        <dbReference type="Pfam" id="PF13505"/>
    </source>
</evidence>
<dbReference type="InterPro" id="IPR027385">
    <property type="entry name" value="Beta-barrel_OMP"/>
</dbReference>
<evidence type="ECO:0000313" key="4">
    <source>
        <dbReference type="EMBL" id="AKP53775.1"/>
    </source>
</evidence>
<evidence type="ECO:0000313" key="5">
    <source>
        <dbReference type="Proteomes" id="UP000036520"/>
    </source>
</evidence>
<feature type="signal peptide" evidence="2">
    <location>
        <begin position="1"/>
        <end position="27"/>
    </location>
</feature>
<accession>A0A0H4PL55</accession>
<dbReference type="KEGG" id="camu:CA2015_4433"/>
<dbReference type="EMBL" id="CP012040">
    <property type="protein sequence ID" value="AKP53775.1"/>
    <property type="molecule type" value="Genomic_DNA"/>
</dbReference>
<protein>
    <recommendedName>
        <fullName evidence="3">Outer membrane protein beta-barrel domain-containing protein</fullName>
    </recommendedName>
</protein>
<keyword evidence="1 2" id="KW-0732">Signal</keyword>
<feature type="chain" id="PRO_5005208805" description="Outer membrane protein beta-barrel domain-containing protein" evidence="2">
    <location>
        <begin position="28"/>
        <end position="209"/>
    </location>
</feature>
<gene>
    <name evidence="4" type="ORF">CA2015_4433</name>
</gene>
<evidence type="ECO:0000256" key="2">
    <source>
        <dbReference type="SAM" id="SignalP"/>
    </source>
</evidence>
<keyword evidence="5" id="KW-1185">Reference proteome</keyword>
<dbReference type="STRING" id="320787.CA2015_4433"/>
<feature type="domain" description="Outer membrane protein beta-barrel" evidence="3">
    <location>
        <begin position="14"/>
        <end position="188"/>
    </location>
</feature>
<dbReference type="OrthoDB" id="945117at2"/>
<reference evidence="4 5" key="1">
    <citation type="submission" date="2015-07" db="EMBL/GenBank/DDBJ databases">
        <authorList>
            <person name="Kim K.M."/>
        </authorList>
    </citation>
    <scope>NUCLEOTIDE SEQUENCE [LARGE SCALE GENOMIC DNA]</scope>
    <source>
        <strain evidence="4 5">KCTC 12363</strain>
    </source>
</reference>
<evidence type="ECO:0000256" key="1">
    <source>
        <dbReference type="ARBA" id="ARBA00022729"/>
    </source>
</evidence>
<dbReference type="AlphaFoldDB" id="A0A0H4PL55"/>
<dbReference type="Pfam" id="PF13505">
    <property type="entry name" value="OMP_b-brl"/>
    <property type="match status" value="1"/>
</dbReference>
<dbReference type="InterPro" id="IPR011250">
    <property type="entry name" value="OMP/PagP_B-barrel"/>
</dbReference>
<organism evidence="4 5">
    <name type="scientific">Cyclobacterium amurskyense</name>
    <dbReference type="NCBI Taxonomy" id="320787"/>
    <lineage>
        <taxon>Bacteria</taxon>
        <taxon>Pseudomonadati</taxon>
        <taxon>Bacteroidota</taxon>
        <taxon>Cytophagia</taxon>
        <taxon>Cytophagales</taxon>
        <taxon>Cyclobacteriaceae</taxon>
        <taxon>Cyclobacterium</taxon>
    </lineage>
</organism>
<dbReference type="SUPFAM" id="SSF56925">
    <property type="entry name" value="OMPA-like"/>
    <property type="match status" value="1"/>
</dbReference>
<name>A0A0H4PL55_9BACT</name>
<sequence length="209" mass="23540">MKFNQVYNMKQCLLLLFFISGISTAFAQFEKGNRYVGGNFGFSINKAESSTTSRSTYLAINLSPNLGYFISDLSVIGINPQVNFYWNKNITSNNEKISSITVSGGIGLFFRRYFPVVDNFYFFLEPKATYNSSFEEESKPRSFGLSLSPGASYKISPKWMVEATLGGLVYHKSYNSSGANQEYDDTRFALDLITANSIGIIYFINQKDQ</sequence>
<dbReference type="Proteomes" id="UP000036520">
    <property type="component" value="Chromosome"/>
</dbReference>